<evidence type="ECO:0000313" key="8">
    <source>
        <dbReference type="Proteomes" id="UP000236161"/>
    </source>
</evidence>
<keyword evidence="5" id="KW-0732">Signal</keyword>
<feature type="transmembrane region" description="Helical" evidence="4">
    <location>
        <begin position="142"/>
        <end position="162"/>
    </location>
</feature>
<keyword evidence="4" id="KW-1133">Transmembrane helix</keyword>
<dbReference type="Pfam" id="PF02298">
    <property type="entry name" value="Cu_bind_like"/>
    <property type="match status" value="1"/>
</dbReference>
<proteinExistence type="predicted"/>
<organism evidence="7 8">
    <name type="scientific">Apostasia shenzhenica</name>
    <dbReference type="NCBI Taxonomy" id="1088818"/>
    <lineage>
        <taxon>Eukaryota</taxon>
        <taxon>Viridiplantae</taxon>
        <taxon>Streptophyta</taxon>
        <taxon>Embryophyta</taxon>
        <taxon>Tracheophyta</taxon>
        <taxon>Spermatophyta</taxon>
        <taxon>Magnoliopsida</taxon>
        <taxon>Liliopsida</taxon>
        <taxon>Asparagales</taxon>
        <taxon>Orchidaceae</taxon>
        <taxon>Apostasioideae</taxon>
        <taxon>Apostasia</taxon>
    </lineage>
</organism>
<dbReference type="Proteomes" id="UP000236161">
    <property type="component" value="Unassembled WGS sequence"/>
</dbReference>
<dbReference type="EMBL" id="KZ451919">
    <property type="protein sequence ID" value="PKA62201.1"/>
    <property type="molecule type" value="Genomic_DNA"/>
</dbReference>
<feature type="signal peptide" evidence="5">
    <location>
        <begin position="1"/>
        <end position="22"/>
    </location>
</feature>
<dbReference type="CDD" id="cd04216">
    <property type="entry name" value="Phytocyanin"/>
    <property type="match status" value="1"/>
</dbReference>
<evidence type="ECO:0000313" key="7">
    <source>
        <dbReference type="EMBL" id="PKA62201.1"/>
    </source>
</evidence>
<dbReference type="GO" id="GO:0009055">
    <property type="term" value="F:electron transfer activity"/>
    <property type="evidence" value="ECO:0007669"/>
    <property type="project" value="InterPro"/>
</dbReference>
<evidence type="ECO:0000259" key="6">
    <source>
        <dbReference type="PROSITE" id="PS51485"/>
    </source>
</evidence>
<evidence type="ECO:0000256" key="3">
    <source>
        <dbReference type="ARBA" id="ARBA00023180"/>
    </source>
</evidence>
<dbReference type="OrthoDB" id="687020at2759"/>
<keyword evidence="3" id="KW-0325">Glycoprotein</keyword>
<dbReference type="PANTHER" id="PTHR33021">
    <property type="entry name" value="BLUE COPPER PROTEIN"/>
    <property type="match status" value="1"/>
</dbReference>
<dbReference type="GO" id="GO:0046872">
    <property type="term" value="F:metal ion binding"/>
    <property type="evidence" value="ECO:0007669"/>
    <property type="project" value="UniProtKB-KW"/>
</dbReference>
<evidence type="ECO:0000256" key="2">
    <source>
        <dbReference type="ARBA" id="ARBA00023008"/>
    </source>
</evidence>
<keyword evidence="2" id="KW-0186">Copper</keyword>
<dbReference type="STRING" id="1088818.A0A2I0B337"/>
<keyword evidence="4" id="KW-0812">Transmembrane</keyword>
<keyword evidence="8" id="KW-1185">Reference proteome</keyword>
<dbReference type="FunFam" id="2.60.40.420:FF:000003">
    <property type="entry name" value="Blue copper"/>
    <property type="match status" value="1"/>
</dbReference>
<dbReference type="InterPro" id="IPR008972">
    <property type="entry name" value="Cupredoxin"/>
</dbReference>
<keyword evidence="1" id="KW-0479">Metal-binding</keyword>
<accession>A0A2I0B337</accession>
<feature type="chain" id="PRO_5014179091" evidence="5">
    <location>
        <begin position="23"/>
        <end position="170"/>
    </location>
</feature>
<reference evidence="7 8" key="1">
    <citation type="journal article" date="2017" name="Nature">
        <title>The Apostasia genome and the evolution of orchids.</title>
        <authorList>
            <person name="Zhang G.Q."/>
            <person name="Liu K.W."/>
            <person name="Li Z."/>
            <person name="Lohaus R."/>
            <person name="Hsiao Y.Y."/>
            <person name="Niu S.C."/>
            <person name="Wang J.Y."/>
            <person name="Lin Y.C."/>
            <person name="Xu Q."/>
            <person name="Chen L.J."/>
            <person name="Yoshida K."/>
            <person name="Fujiwara S."/>
            <person name="Wang Z.W."/>
            <person name="Zhang Y.Q."/>
            <person name="Mitsuda N."/>
            <person name="Wang M."/>
            <person name="Liu G.H."/>
            <person name="Pecoraro L."/>
            <person name="Huang H.X."/>
            <person name="Xiao X.J."/>
            <person name="Lin M."/>
            <person name="Wu X.Y."/>
            <person name="Wu W.L."/>
            <person name="Chen Y.Y."/>
            <person name="Chang S.B."/>
            <person name="Sakamoto S."/>
            <person name="Ohme-Takagi M."/>
            <person name="Yagi M."/>
            <person name="Zeng S.J."/>
            <person name="Shen C.Y."/>
            <person name="Yeh C.M."/>
            <person name="Luo Y.B."/>
            <person name="Tsai W.C."/>
            <person name="Van de Peer Y."/>
            <person name="Liu Z.J."/>
        </authorList>
    </citation>
    <scope>NUCLEOTIDE SEQUENCE [LARGE SCALE GENOMIC DNA]</scope>
    <source>
        <strain evidence="8">cv. Shenzhen</strain>
        <tissue evidence="7">Stem</tissue>
    </source>
</reference>
<dbReference type="GO" id="GO:0005886">
    <property type="term" value="C:plasma membrane"/>
    <property type="evidence" value="ECO:0007669"/>
    <property type="project" value="TreeGrafter"/>
</dbReference>
<sequence length="170" mass="17344">MAFRKSLLAVATVAALLELAGATNFTVGAPGGGWDLKTNLSSWASSNIFKIGDNLIFSYDPSSHDVAEVTNANYESCSSSNAIKTYSSGGDAIPLASAGKRYFICGFPGHCVGGMKVEIDTTAASASAPVPPPGSSEASRKAIAGELVVGVGVIGMMIMVLADLCDIGYN</sequence>
<name>A0A2I0B337_9ASPA</name>
<evidence type="ECO:0000256" key="5">
    <source>
        <dbReference type="SAM" id="SignalP"/>
    </source>
</evidence>
<feature type="domain" description="Phytocyanin" evidence="6">
    <location>
        <begin position="23"/>
        <end position="123"/>
    </location>
</feature>
<dbReference type="InterPro" id="IPR028871">
    <property type="entry name" value="BlueCu_1_BS"/>
</dbReference>
<dbReference type="InterPro" id="IPR003245">
    <property type="entry name" value="Phytocyanin_dom"/>
</dbReference>
<dbReference type="PROSITE" id="PS51485">
    <property type="entry name" value="PHYTOCYANIN"/>
    <property type="match status" value="1"/>
</dbReference>
<gene>
    <name evidence="7" type="ORF">AXF42_Ash015086</name>
</gene>
<protein>
    <submittedName>
        <fullName evidence="7">Blue copper protein</fullName>
    </submittedName>
</protein>
<keyword evidence="4" id="KW-0472">Membrane</keyword>
<dbReference type="InterPro" id="IPR039391">
    <property type="entry name" value="Phytocyanin-like"/>
</dbReference>
<dbReference type="AlphaFoldDB" id="A0A2I0B337"/>
<dbReference type="SUPFAM" id="SSF49503">
    <property type="entry name" value="Cupredoxins"/>
    <property type="match status" value="1"/>
</dbReference>
<dbReference type="Gene3D" id="2.60.40.420">
    <property type="entry name" value="Cupredoxins - blue copper proteins"/>
    <property type="match status" value="1"/>
</dbReference>
<evidence type="ECO:0000256" key="4">
    <source>
        <dbReference type="SAM" id="Phobius"/>
    </source>
</evidence>
<dbReference type="PROSITE" id="PS00196">
    <property type="entry name" value="COPPER_BLUE"/>
    <property type="match status" value="1"/>
</dbReference>
<dbReference type="PANTHER" id="PTHR33021:SF499">
    <property type="entry name" value="OS12G0150500 PROTEIN"/>
    <property type="match status" value="1"/>
</dbReference>
<evidence type="ECO:0000256" key="1">
    <source>
        <dbReference type="ARBA" id="ARBA00022723"/>
    </source>
</evidence>